<dbReference type="EMBL" id="BTSY01000001">
    <property type="protein sequence ID" value="GMT11532.1"/>
    <property type="molecule type" value="Genomic_DNA"/>
</dbReference>
<feature type="transmembrane region" description="Helical" evidence="1">
    <location>
        <begin position="37"/>
        <end position="54"/>
    </location>
</feature>
<keyword evidence="3" id="KW-1185">Reference proteome</keyword>
<keyword evidence="1" id="KW-1133">Transmembrane helix</keyword>
<protein>
    <recommendedName>
        <fullName evidence="4">G protein-coupled receptor</fullName>
    </recommendedName>
</protein>
<proteinExistence type="predicted"/>
<keyword evidence="1" id="KW-0472">Membrane</keyword>
<feature type="non-terminal residue" evidence="2">
    <location>
        <position position="106"/>
    </location>
</feature>
<reference evidence="2" key="1">
    <citation type="submission" date="2023-10" db="EMBL/GenBank/DDBJ databases">
        <title>Genome assembly of Pristionchus species.</title>
        <authorList>
            <person name="Yoshida K."/>
            <person name="Sommer R.J."/>
        </authorList>
    </citation>
    <scope>NUCLEOTIDE SEQUENCE</scope>
    <source>
        <strain evidence="2">RS5133</strain>
    </source>
</reference>
<evidence type="ECO:0000256" key="1">
    <source>
        <dbReference type="SAM" id="Phobius"/>
    </source>
</evidence>
<sequence length="106" mass="12298">MIFYSIFSGINVFFSVITLIFVCILHTSKDAMLHTPFYSLFKVNALYGVINMLFRIDFDVICIRDPTYIEVTSASDQKSIIAFSIGNFYIEVLRYSIVRQPVYDEQ</sequence>
<evidence type="ECO:0000313" key="2">
    <source>
        <dbReference type="EMBL" id="GMT11532.1"/>
    </source>
</evidence>
<organism evidence="2 3">
    <name type="scientific">Pristionchus fissidentatus</name>
    <dbReference type="NCBI Taxonomy" id="1538716"/>
    <lineage>
        <taxon>Eukaryota</taxon>
        <taxon>Metazoa</taxon>
        <taxon>Ecdysozoa</taxon>
        <taxon>Nematoda</taxon>
        <taxon>Chromadorea</taxon>
        <taxon>Rhabditida</taxon>
        <taxon>Rhabditina</taxon>
        <taxon>Diplogasteromorpha</taxon>
        <taxon>Diplogasteroidea</taxon>
        <taxon>Neodiplogasteridae</taxon>
        <taxon>Pristionchus</taxon>
    </lineage>
</organism>
<feature type="transmembrane region" description="Helical" evidence="1">
    <location>
        <begin position="6"/>
        <end position="25"/>
    </location>
</feature>
<evidence type="ECO:0008006" key="4">
    <source>
        <dbReference type="Google" id="ProtNLM"/>
    </source>
</evidence>
<keyword evidence="1" id="KW-0812">Transmembrane</keyword>
<dbReference type="AlphaFoldDB" id="A0AAV5UZL0"/>
<name>A0AAV5UZL0_9BILA</name>
<dbReference type="Proteomes" id="UP001432322">
    <property type="component" value="Unassembled WGS sequence"/>
</dbReference>
<comment type="caution">
    <text evidence="2">The sequence shown here is derived from an EMBL/GenBank/DDBJ whole genome shotgun (WGS) entry which is preliminary data.</text>
</comment>
<accession>A0AAV5UZL0</accession>
<gene>
    <name evidence="2" type="ORF">PFISCL1PPCAC_2829</name>
</gene>
<evidence type="ECO:0000313" key="3">
    <source>
        <dbReference type="Proteomes" id="UP001432322"/>
    </source>
</evidence>